<feature type="domain" description="PRC-barrel" evidence="2">
    <location>
        <begin position="2"/>
        <end position="67"/>
    </location>
</feature>
<evidence type="ECO:0000256" key="1">
    <source>
        <dbReference type="SAM" id="MobiDB-lite"/>
    </source>
</evidence>
<evidence type="ECO:0000259" key="2">
    <source>
        <dbReference type="Pfam" id="PF05239"/>
    </source>
</evidence>
<organism evidence="3 4">
    <name type="scientific">Cyanobium usitatum str. Tous</name>
    <dbReference type="NCBI Taxonomy" id="2116684"/>
    <lineage>
        <taxon>Bacteria</taxon>
        <taxon>Bacillati</taxon>
        <taxon>Cyanobacteriota</taxon>
        <taxon>Cyanophyceae</taxon>
        <taxon>Synechococcales</taxon>
        <taxon>Prochlorococcaceae</taxon>
        <taxon>Cyanobium</taxon>
    </lineage>
</organism>
<dbReference type="Pfam" id="PF05239">
    <property type="entry name" value="PRC"/>
    <property type="match status" value="2"/>
</dbReference>
<feature type="compositionally biased region" description="Acidic residues" evidence="1">
    <location>
        <begin position="316"/>
        <end position="331"/>
    </location>
</feature>
<dbReference type="EMBL" id="PXXO01000011">
    <property type="protein sequence ID" value="PSJ04601.1"/>
    <property type="molecule type" value="Genomic_DNA"/>
</dbReference>
<feature type="compositionally biased region" description="Basic and acidic residues" evidence="1">
    <location>
        <begin position="280"/>
        <end position="306"/>
    </location>
</feature>
<gene>
    <name evidence="3" type="ORF">C7K55_10130</name>
</gene>
<evidence type="ECO:0000313" key="4">
    <source>
        <dbReference type="Proteomes" id="UP000243002"/>
    </source>
</evidence>
<dbReference type="InterPro" id="IPR011033">
    <property type="entry name" value="PRC_barrel-like_sf"/>
</dbReference>
<feature type="compositionally biased region" description="Basic and acidic residues" evidence="1">
    <location>
        <begin position="226"/>
        <end position="240"/>
    </location>
</feature>
<feature type="compositionally biased region" description="Basic and acidic residues" evidence="1">
    <location>
        <begin position="247"/>
        <end position="267"/>
    </location>
</feature>
<accession>A0A2P7MTR8</accession>
<dbReference type="PANTHER" id="PTHR36740">
    <property type="entry name" value="PRC DOMAIN-CONTAINING PROTEIN"/>
    <property type="match status" value="1"/>
</dbReference>
<dbReference type="Proteomes" id="UP000243002">
    <property type="component" value="Unassembled WGS sequence"/>
</dbReference>
<feature type="region of interest" description="Disordered" evidence="1">
    <location>
        <begin position="196"/>
        <end position="331"/>
    </location>
</feature>
<proteinExistence type="predicted"/>
<keyword evidence="4" id="KW-1185">Reference proteome</keyword>
<name>A0A2P7MTR8_9CYAN</name>
<dbReference type="PANTHER" id="PTHR36740:SF1">
    <property type="entry name" value="PRC-BARREL DOMAIN-CONTAINING PROTEIN"/>
    <property type="match status" value="1"/>
</dbReference>
<sequence>MGTQVITRDTGRRLGVVGEVVVDIDRREVVALGLRDNPLTRFLPGLPRWMPLDRIRQVGDVILVDSADSLAEGFNPDRYGKVINCQVITEAGDQLGRVLGFSFDIETGELATLVIGALGVPLLGEGVLSTWELTVEEIVSSGPDRIIVYEGAEDKLKQLGSGLLEKLGIGGPSWEQEERDRYRTGMVPVENQLAAGQPAVQEQRRIQPATSQTFEPDEEFDYVELEEQRQREPLRQRRYLDDEEESRYEQTRYEESRYEERPAEPSRRPLQAEPLPRQARPLEARSLDARQLDARPRETRPLERRPAPTPYREPLDVEAEDLASNDLEDPW</sequence>
<dbReference type="Gene3D" id="2.30.30.240">
    <property type="entry name" value="PRC-barrel domain"/>
    <property type="match status" value="2"/>
</dbReference>
<dbReference type="InterPro" id="IPR027275">
    <property type="entry name" value="PRC-brl_dom"/>
</dbReference>
<feature type="compositionally biased region" description="Acidic residues" evidence="1">
    <location>
        <begin position="215"/>
        <end position="225"/>
    </location>
</feature>
<dbReference type="OrthoDB" id="570311at2"/>
<evidence type="ECO:0000313" key="3">
    <source>
        <dbReference type="EMBL" id="PSJ04601.1"/>
    </source>
</evidence>
<protein>
    <submittedName>
        <fullName evidence="3">Photosystem reaction center subunit H</fullName>
    </submittedName>
</protein>
<dbReference type="AlphaFoldDB" id="A0A2P7MTR8"/>
<dbReference type="SUPFAM" id="SSF50346">
    <property type="entry name" value="PRC-barrel domain"/>
    <property type="match status" value="2"/>
</dbReference>
<feature type="domain" description="PRC-barrel" evidence="2">
    <location>
        <begin position="78"/>
        <end position="153"/>
    </location>
</feature>
<reference evidence="3 4" key="1">
    <citation type="journal article" date="2018" name="Environ. Microbiol.">
        <title>Ecological and genomic features of two widespread freshwater picocyanobacteria.</title>
        <authorList>
            <person name="Cabello-Yeves P.J."/>
            <person name="Picazo A."/>
            <person name="Camacho A."/>
            <person name="Callieri C."/>
            <person name="Rosselli R."/>
            <person name="Roda-Garcia J.J."/>
            <person name="Coutinho F.H."/>
            <person name="Rodriguez-Valera F."/>
        </authorList>
    </citation>
    <scope>NUCLEOTIDE SEQUENCE [LARGE SCALE GENOMIC DNA]</scope>
    <source>
        <strain evidence="3 4">Tous</strain>
    </source>
</reference>
<comment type="caution">
    <text evidence="3">The sequence shown here is derived from an EMBL/GenBank/DDBJ whole genome shotgun (WGS) entry which is preliminary data.</text>
</comment>